<dbReference type="PANTHER" id="PTHR37984">
    <property type="entry name" value="PROTEIN CBG26694"/>
    <property type="match status" value="1"/>
</dbReference>
<evidence type="ECO:0000259" key="2">
    <source>
        <dbReference type="PROSITE" id="PS50994"/>
    </source>
</evidence>
<dbReference type="Proteomes" id="UP000801492">
    <property type="component" value="Unassembled WGS sequence"/>
</dbReference>
<protein>
    <recommendedName>
        <fullName evidence="1">RNA-directed DNA polymerase</fullName>
        <ecNumber evidence="1">2.7.7.49</ecNumber>
    </recommendedName>
</protein>
<dbReference type="InterPro" id="IPR041588">
    <property type="entry name" value="Integrase_H2C2"/>
</dbReference>
<dbReference type="OrthoDB" id="413361at2759"/>
<dbReference type="InterPro" id="IPR012337">
    <property type="entry name" value="RNaseH-like_sf"/>
</dbReference>
<dbReference type="GO" id="GO:0003676">
    <property type="term" value="F:nucleic acid binding"/>
    <property type="evidence" value="ECO:0007669"/>
    <property type="project" value="InterPro"/>
</dbReference>
<dbReference type="EMBL" id="VTPC01054136">
    <property type="protein sequence ID" value="KAF2890360.1"/>
    <property type="molecule type" value="Genomic_DNA"/>
</dbReference>
<evidence type="ECO:0000313" key="4">
    <source>
        <dbReference type="Proteomes" id="UP000801492"/>
    </source>
</evidence>
<evidence type="ECO:0000313" key="3">
    <source>
        <dbReference type="EMBL" id="KAF2890360.1"/>
    </source>
</evidence>
<dbReference type="PANTHER" id="PTHR37984:SF5">
    <property type="entry name" value="PROTEIN NYNRIN-LIKE"/>
    <property type="match status" value="1"/>
</dbReference>
<dbReference type="PROSITE" id="PS50994">
    <property type="entry name" value="INTEGRASE"/>
    <property type="match status" value="1"/>
</dbReference>
<sequence length="404" mass="46836">MKALARQYFWWPRLDDDIGQYVENCEACMKIANNPEKSKLINFEVAKHTFDRIYIDFVGPFKGKTYLIIIDAYSKWPEVYEMERMDTETALDKMRDCFSRFGLPNMIFSDNGPQFLSIEFAHFCEMNGILHRTSSPYHPATNGAAENAVKSFKLAFKKLLLDDCNKNLSNSSIISKYLFSYRNPHCCTGETPSKLMLGRIVKTRLALLNDNLRVKMRERQLTYHHGRRDIEFEEREMVYVKDYRGHKLCSSRAVIIKVLGRRRYLCKLLNENITCKKHLDQIVKIGKFIDREEVKERNDVEKTFESVNVSSETVGRDEHAEASIVVNHKKDKGENNIKLDNKVVVEFEAKEMATEDSVSTTDVCNSDHNIEQTSEPFIPNVLSRPKRNIRAPERLNLGLRQGGL</sequence>
<dbReference type="Gene3D" id="1.10.340.70">
    <property type="match status" value="1"/>
</dbReference>
<dbReference type="GO" id="GO:0015074">
    <property type="term" value="P:DNA integration"/>
    <property type="evidence" value="ECO:0007669"/>
    <property type="project" value="InterPro"/>
</dbReference>
<dbReference type="Pfam" id="PF00665">
    <property type="entry name" value="rve"/>
    <property type="match status" value="1"/>
</dbReference>
<proteinExistence type="predicted"/>
<dbReference type="GO" id="GO:0003964">
    <property type="term" value="F:RNA-directed DNA polymerase activity"/>
    <property type="evidence" value="ECO:0007669"/>
    <property type="project" value="UniProtKB-EC"/>
</dbReference>
<evidence type="ECO:0000256" key="1">
    <source>
        <dbReference type="ARBA" id="ARBA00012493"/>
    </source>
</evidence>
<dbReference type="Gene3D" id="3.30.420.10">
    <property type="entry name" value="Ribonuclease H-like superfamily/Ribonuclease H"/>
    <property type="match status" value="1"/>
</dbReference>
<dbReference type="AlphaFoldDB" id="A0A8K0CMZ6"/>
<accession>A0A8K0CMZ6</accession>
<dbReference type="Pfam" id="PF17921">
    <property type="entry name" value="Integrase_H2C2"/>
    <property type="match status" value="1"/>
</dbReference>
<reference evidence="3" key="1">
    <citation type="submission" date="2019-08" db="EMBL/GenBank/DDBJ databases">
        <title>The genome of the North American firefly Photinus pyralis.</title>
        <authorList>
            <consortium name="Photinus pyralis genome working group"/>
            <person name="Fallon T.R."/>
            <person name="Sander Lower S.E."/>
            <person name="Weng J.-K."/>
        </authorList>
    </citation>
    <scope>NUCLEOTIDE SEQUENCE</scope>
    <source>
        <strain evidence="3">TRF0915ILg1</strain>
        <tissue evidence="3">Whole body</tissue>
    </source>
</reference>
<dbReference type="InterPro" id="IPR001584">
    <property type="entry name" value="Integrase_cat-core"/>
</dbReference>
<organism evidence="3 4">
    <name type="scientific">Ignelater luminosus</name>
    <name type="common">Cucubano</name>
    <name type="synonym">Pyrophorus luminosus</name>
    <dbReference type="NCBI Taxonomy" id="2038154"/>
    <lineage>
        <taxon>Eukaryota</taxon>
        <taxon>Metazoa</taxon>
        <taxon>Ecdysozoa</taxon>
        <taxon>Arthropoda</taxon>
        <taxon>Hexapoda</taxon>
        <taxon>Insecta</taxon>
        <taxon>Pterygota</taxon>
        <taxon>Neoptera</taxon>
        <taxon>Endopterygota</taxon>
        <taxon>Coleoptera</taxon>
        <taxon>Polyphaga</taxon>
        <taxon>Elateriformia</taxon>
        <taxon>Elateroidea</taxon>
        <taxon>Elateridae</taxon>
        <taxon>Agrypninae</taxon>
        <taxon>Pyrophorini</taxon>
        <taxon>Ignelater</taxon>
    </lineage>
</organism>
<dbReference type="InterPro" id="IPR050951">
    <property type="entry name" value="Retrovirus_Pol_polyprotein"/>
</dbReference>
<feature type="domain" description="Integrase catalytic" evidence="2">
    <location>
        <begin position="31"/>
        <end position="200"/>
    </location>
</feature>
<gene>
    <name evidence="3" type="ORF">ILUMI_15813</name>
</gene>
<dbReference type="InterPro" id="IPR036397">
    <property type="entry name" value="RNaseH_sf"/>
</dbReference>
<name>A0A8K0CMZ6_IGNLU</name>
<dbReference type="EC" id="2.7.7.49" evidence="1"/>
<keyword evidence="4" id="KW-1185">Reference proteome</keyword>
<dbReference type="FunFam" id="3.30.420.10:FF:000063">
    <property type="entry name" value="Retrovirus-related Pol polyprotein from transposon 297-like Protein"/>
    <property type="match status" value="1"/>
</dbReference>
<dbReference type="SUPFAM" id="SSF53098">
    <property type="entry name" value="Ribonuclease H-like"/>
    <property type="match status" value="1"/>
</dbReference>
<comment type="caution">
    <text evidence="3">The sequence shown here is derived from an EMBL/GenBank/DDBJ whole genome shotgun (WGS) entry which is preliminary data.</text>
</comment>